<gene>
    <name evidence="2" type="ORF">VB739_03085</name>
</gene>
<protein>
    <submittedName>
        <fullName evidence="2">Ferritin</fullName>
    </submittedName>
</protein>
<comment type="caution">
    <text evidence="2">The sequence shown here is derived from an EMBL/GenBank/DDBJ whole genome shotgun (WGS) entry which is preliminary data.</text>
</comment>
<dbReference type="InterPro" id="IPR041719">
    <property type="entry name" value="Ferritin_prok"/>
</dbReference>
<dbReference type="EMBL" id="JAYGHY010000005">
    <property type="protein sequence ID" value="MEA5441530.1"/>
    <property type="molecule type" value="Genomic_DNA"/>
</dbReference>
<accession>A0ABU5ST44</accession>
<dbReference type="InterPro" id="IPR009040">
    <property type="entry name" value="Ferritin-like_diiron"/>
</dbReference>
<dbReference type="InterPro" id="IPR012347">
    <property type="entry name" value="Ferritin-like"/>
</dbReference>
<organism evidence="2 3">
    <name type="scientific">Cyanobium gracile UHCC 0281</name>
    <dbReference type="NCBI Taxonomy" id="3110309"/>
    <lineage>
        <taxon>Bacteria</taxon>
        <taxon>Bacillati</taxon>
        <taxon>Cyanobacteriota</taxon>
        <taxon>Cyanophyceae</taxon>
        <taxon>Synechococcales</taxon>
        <taxon>Prochlorococcaceae</taxon>
        <taxon>Cyanobium</taxon>
    </lineage>
</organism>
<feature type="domain" description="Ferritin-like diiron" evidence="1">
    <location>
        <begin position="24"/>
        <end position="169"/>
    </location>
</feature>
<proteinExistence type="predicted"/>
<dbReference type="Gene3D" id="1.20.1260.10">
    <property type="match status" value="1"/>
</dbReference>
<dbReference type="PROSITE" id="PS50905">
    <property type="entry name" value="FERRITIN_LIKE"/>
    <property type="match status" value="1"/>
</dbReference>
<dbReference type="Proteomes" id="UP001302329">
    <property type="component" value="Unassembled WGS sequence"/>
</dbReference>
<dbReference type="RefSeq" id="WP_323355662.1">
    <property type="nucleotide sequence ID" value="NZ_JAYGHY010000005.1"/>
</dbReference>
<dbReference type="InterPro" id="IPR008331">
    <property type="entry name" value="Ferritin_DPS_dom"/>
</dbReference>
<evidence type="ECO:0000259" key="1">
    <source>
        <dbReference type="PROSITE" id="PS50905"/>
    </source>
</evidence>
<sequence>MTLSTSSLPQNAVATGPAGRAMAQPMDAGLLEGLQEHLGLERKASAAYWAMALWFAERELRGFAAHLMQESRGEQHHAGLVADYLIARGQTVDLGALPAPGQQWSDAEAVLADAFRLEADVTTSLQLLYSMAERAGDVRSTVFLDPLIQGQIAAENEAAHLLGRVRFGRLEAASMLLIDGELTAAQQPAAALA</sequence>
<evidence type="ECO:0000313" key="2">
    <source>
        <dbReference type="EMBL" id="MEA5441530.1"/>
    </source>
</evidence>
<dbReference type="CDD" id="cd01055">
    <property type="entry name" value="Nonheme_Ferritin"/>
    <property type="match status" value="1"/>
</dbReference>
<name>A0ABU5ST44_9CYAN</name>
<reference evidence="2 3" key="1">
    <citation type="submission" date="2023-12" db="EMBL/GenBank/DDBJ databases">
        <title>Baltic Sea Cyanobacteria.</title>
        <authorList>
            <person name="Delbaje E."/>
            <person name="Fewer D.P."/>
            <person name="Shishido T.K."/>
        </authorList>
    </citation>
    <scope>NUCLEOTIDE SEQUENCE [LARGE SCALE GENOMIC DNA]</scope>
    <source>
        <strain evidence="2 3">UHCC 0281</strain>
    </source>
</reference>
<keyword evidence="3" id="KW-1185">Reference proteome</keyword>
<evidence type="ECO:0000313" key="3">
    <source>
        <dbReference type="Proteomes" id="UP001302329"/>
    </source>
</evidence>
<dbReference type="Pfam" id="PF00210">
    <property type="entry name" value="Ferritin"/>
    <property type="match status" value="1"/>
</dbReference>
<dbReference type="InterPro" id="IPR009078">
    <property type="entry name" value="Ferritin-like_SF"/>
</dbReference>
<dbReference type="SUPFAM" id="SSF47240">
    <property type="entry name" value="Ferritin-like"/>
    <property type="match status" value="1"/>
</dbReference>